<keyword evidence="3" id="KW-1185">Reference proteome</keyword>
<evidence type="ECO:0000313" key="3">
    <source>
        <dbReference type="Proteomes" id="UP000034166"/>
    </source>
</evidence>
<feature type="region of interest" description="Disordered" evidence="1">
    <location>
        <begin position="83"/>
        <end position="114"/>
    </location>
</feature>
<gene>
    <name evidence="2" type="ORF">WQ57_00745</name>
</gene>
<name>A0A0M2T1M1_9BACI</name>
<dbReference type="RefSeq" id="WP_046521797.1">
    <property type="nucleotide sequence ID" value="NZ_LAYY01000001.1"/>
</dbReference>
<comment type="caution">
    <text evidence="2">The sequence shown here is derived from an EMBL/GenBank/DDBJ whole genome shotgun (WGS) entry which is preliminary data.</text>
</comment>
<evidence type="ECO:0000256" key="1">
    <source>
        <dbReference type="SAM" id="MobiDB-lite"/>
    </source>
</evidence>
<feature type="compositionally biased region" description="Basic and acidic residues" evidence="1">
    <location>
        <begin position="83"/>
        <end position="92"/>
    </location>
</feature>
<accession>A0A0M2T1M1</accession>
<dbReference type="EMBL" id="LAYY01000001">
    <property type="protein sequence ID" value="KKK39856.1"/>
    <property type="molecule type" value="Genomic_DNA"/>
</dbReference>
<dbReference type="PATRIC" id="fig|1408103.3.peg.164"/>
<organism evidence="2 3">
    <name type="scientific">Mesobacillus campisalis</name>
    <dbReference type="NCBI Taxonomy" id="1408103"/>
    <lineage>
        <taxon>Bacteria</taxon>
        <taxon>Bacillati</taxon>
        <taxon>Bacillota</taxon>
        <taxon>Bacilli</taxon>
        <taxon>Bacillales</taxon>
        <taxon>Bacillaceae</taxon>
        <taxon>Mesobacillus</taxon>
    </lineage>
</organism>
<dbReference type="Proteomes" id="UP000034166">
    <property type="component" value="Unassembled WGS sequence"/>
</dbReference>
<dbReference type="OrthoDB" id="2971804at2"/>
<sequence>MHRLSISAFCRRGALTVTAYKKRQNEYDEELIDTENWENQQEAAVAIAKVLEGDWQARMALAWKLIKENRTNEADKIICLKTLTPKDPKQQEPDLVETDVKNSGNVLGDPYVLN</sequence>
<reference evidence="2 3" key="1">
    <citation type="submission" date="2015-04" db="EMBL/GenBank/DDBJ databases">
        <title>Taxonomic description and genome sequence of Bacillus campisalis sp. nov., a novel member of the genus Bacillus isolated from solar saltern.</title>
        <authorList>
            <person name="Mathan Kumar R."/>
            <person name="Kaur G."/>
            <person name="Kumar A."/>
            <person name="Singh N.K."/>
            <person name="Kaur N."/>
            <person name="Kumar N."/>
            <person name="Mayilraj S."/>
        </authorList>
    </citation>
    <scope>NUCLEOTIDE SEQUENCE [LARGE SCALE GENOMIC DNA]</scope>
    <source>
        <strain evidence="2 3">SA2-6</strain>
    </source>
</reference>
<evidence type="ECO:0000313" key="2">
    <source>
        <dbReference type="EMBL" id="KKK39856.1"/>
    </source>
</evidence>
<dbReference type="AlphaFoldDB" id="A0A0M2T1M1"/>
<proteinExistence type="predicted"/>
<protein>
    <submittedName>
        <fullName evidence="2">Uncharacterized protein</fullName>
    </submittedName>
</protein>